<dbReference type="GO" id="GO:0016787">
    <property type="term" value="F:hydrolase activity"/>
    <property type="evidence" value="ECO:0007669"/>
    <property type="project" value="UniProtKB-KW"/>
</dbReference>
<keyword evidence="2" id="KW-0808">Transferase</keyword>
<organism evidence="5 6">
    <name type="scientific">Clostridium oceanicum</name>
    <dbReference type="NCBI Taxonomy" id="1543"/>
    <lineage>
        <taxon>Bacteria</taxon>
        <taxon>Bacillati</taxon>
        <taxon>Bacillota</taxon>
        <taxon>Clostridia</taxon>
        <taxon>Eubacteriales</taxon>
        <taxon>Clostridiaceae</taxon>
        <taxon>Clostridium</taxon>
    </lineage>
</organism>
<dbReference type="SUPFAM" id="SSF100950">
    <property type="entry name" value="NagB/RpiA/CoA transferase-like"/>
    <property type="match status" value="2"/>
</dbReference>
<dbReference type="EMBL" id="BAAACG010000010">
    <property type="protein sequence ID" value="GAA0742750.1"/>
    <property type="molecule type" value="Genomic_DNA"/>
</dbReference>
<dbReference type="InterPro" id="IPR026888">
    <property type="entry name" value="AcetylCoA_hyd_C"/>
</dbReference>
<keyword evidence="5" id="KW-0378">Hydrolase</keyword>
<dbReference type="Gene3D" id="3.30.750.70">
    <property type="entry name" value="4-hydroxybutyrate coenzyme like domains"/>
    <property type="match status" value="1"/>
</dbReference>
<dbReference type="Pfam" id="PF02550">
    <property type="entry name" value="AcetylCoA_hydro"/>
    <property type="match status" value="1"/>
</dbReference>
<keyword evidence="6" id="KW-1185">Reference proteome</keyword>
<comment type="caution">
    <text evidence="5">The sequence shown here is derived from an EMBL/GenBank/DDBJ whole genome shotgun (WGS) entry which is preliminary data.</text>
</comment>
<reference evidence="5 6" key="1">
    <citation type="journal article" date="2019" name="Int. J. Syst. Evol. Microbiol.">
        <title>The Global Catalogue of Microorganisms (GCM) 10K type strain sequencing project: providing services to taxonomists for standard genome sequencing and annotation.</title>
        <authorList>
            <consortium name="The Broad Institute Genomics Platform"/>
            <consortium name="The Broad Institute Genome Sequencing Center for Infectious Disease"/>
            <person name="Wu L."/>
            <person name="Ma J."/>
        </authorList>
    </citation>
    <scope>NUCLEOTIDE SEQUENCE [LARGE SCALE GENOMIC DNA]</scope>
    <source>
        <strain evidence="5 6">JCM 1407</strain>
    </source>
</reference>
<dbReference type="InterPro" id="IPR038460">
    <property type="entry name" value="AcetylCoA_hyd_C_sf"/>
</dbReference>
<gene>
    <name evidence="5" type="ORF">GCM10008906_25660</name>
</gene>
<dbReference type="PANTHER" id="PTHR21432">
    <property type="entry name" value="ACETYL-COA HYDROLASE-RELATED"/>
    <property type="match status" value="1"/>
</dbReference>
<protein>
    <submittedName>
        <fullName evidence="5">Acetyl-CoA hydrolase/transferase C-terminal domain-containing protein</fullName>
    </submittedName>
</protein>
<dbReference type="InterPro" id="IPR037171">
    <property type="entry name" value="NagB/RpiA_transferase-like"/>
</dbReference>
<evidence type="ECO:0000313" key="5">
    <source>
        <dbReference type="EMBL" id="GAA0742750.1"/>
    </source>
</evidence>
<feature type="domain" description="Acetyl-CoA hydrolase/transferase C-terminal" evidence="4">
    <location>
        <begin position="276"/>
        <end position="435"/>
    </location>
</feature>
<evidence type="ECO:0000256" key="2">
    <source>
        <dbReference type="ARBA" id="ARBA00022679"/>
    </source>
</evidence>
<evidence type="ECO:0000256" key="1">
    <source>
        <dbReference type="ARBA" id="ARBA00009632"/>
    </source>
</evidence>
<evidence type="ECO:0000259" key="4">
    <source>
        <dbReference type="Pfam" id="PF13336"/>
    </source>
</evidence>
<proteinExistence type="inferred from homology"/>
<evidence type="ECO:0000259" key="3">
    <source>
        <dbReference type="Pfam" id="PF02550"/>
    </source>
</evidence>
<dbReference type="InterPro" id="IPR046433">
    <property type="entry name" value="ActCoA_hydro"/>
</dbReference>
<dbReference type="Proteomes" id="UP001501510">
    <property type="component" value="Unassembled WGS sequence"/>
</dbReference>
<dbReference type="Gene3D" id="3.40.1080.10">
    <property type="entry name" value="Glutaconate Coenzyme A-transferase"/>
    <property type="match status" value="1"/>
</dbReference>
<name>A0ABN1JM82_9CLOT</name>
<dbReference type="RefSeq" id="WP_343762052.1">
    <property type="nucleotide sequence ID" value="NZ_BAAACG010000010.1"/>
</dbReference>
<dbReference type="Pfam" id="PF13336">
    <property type="entry name" value="AcetylCoA_hyd_C"/>
    <property type="match status" value="1"/>
</dbReference>
<evidence type="ECO:0000313" key="6">
    <source>
        <dbReference type="Proteomes" id="UP001501510"/>
    </source>
</evidence>
<feature type="domain" description="Acetyl-CoA hydrolase/transferase N-terminal" evidence="3">
    <location>
        <begin position="8"/>
        <end position="187"/>
    </location>
</feature>
<accession>A0ABN1JM82</accession>
<dbReference type="InterPro" id="IPR003702">
    <property type="entry name" value="ActCoA_hydro_N"/>
</dbReference>
<dbReference type="Gene3D" id="3.40.1080.20">
    <property type="entry name" value="Acetyl-CoA hydrolase/transferase C-terminal domain"/>
    <property type="match status" value="1"/>
</dbReference>
<sequence length="442" mass="49401">MTDYISIYKDKVKSVEEALKKIRDNDVIFVAQAGAEPMPLLEKLHLLKDYGTKNVEVQNCLPIGNYEFINNPAYKENIFTHGWFFTSALRKAQRNGNATFTPQHAHIAVWKKLSSIKERRKIVFCTCSPMDKHGYLSLSISNIYEKELIDNGALIFCEVNSNYPRTFGDNLVSVKDIDVIVESDRKVPEVNLVPYTKVDKKIGSYIADLVEDGSTIQLGIGNIPNAVAAELRNKKHLGIHTEMFTESMVDLIECGAVDNSQKGFFDERSVCAFAFGSRKLYDFLDDNPSVLFKAGSWVNDPYVIGHNNKFISINASLEIDLTGQCCSESIGNVQYTGTGGQADTVIGSQRSKGGKSIIAMHSTAQIKDKNGNRKTISKIVPFLKQGSIVSLSRNDLDYVVTENGVAYLRGLSVKDRVEALISIAHPDFREELRFQAKKNYIW</sequence>
<dbReference type="PANTHER" id="PTHR21432:SF20">
    <property type="entry name" value="ACETYL-COA HYDROLASE"/>
    <property type="match status" value="1"/>
</dbReference>
<comment type="similarity">
    <text evidence="1">Belongs to the acetyl-CoA hydrolase/transferase family.</text>
</comment>